<dbReference type="EMBL" id="JAQQWN010000009">
    <property type="protein sequence ID" value="KAK8065925.1"/>
    <property type="molecule type" value="Genomic_DNA"/>
</dbReference>
<evidence type="ECO:0000313" key="2">
    <source>
        <dbReference type="EMBL" id="KAK8065925.1"/>
    </source>
</evidence>
<keyword evidence="1" id="KW-0732">Signal</keyword>
<accession>A0ABR1V409</accession>
<organism evidence="2 3">
    <name type="scientific">Apiospora hydei</name>
    <dbReference type="NCBI Taxonomy" id="1337664"/>
    <lineage>
        <taxon>Eukaryota</taxon>
        <taxon>Fungi</taxon>
        <taxon>Dikarya</taxon>
        <taxon>Ascomycota</taxon>
        <taxon>Pezizomycotina</taxon>
        <taxon>Sordariomycetes</taxon>
        <taxon>Xylariomycetidae</taxon>
        <taxon>Amphisphaeriales</taxon>
        <taxon>Apiosporaceae</taxon>
        <taxon>Apiospora</taxon>
    </lineage>
</organism>
<name>A0ABR1V409_9PEZI</name>
<evidence type="ECO:0000256" key="1">
    <source>
        <dbReference type="SAM" id="SignalP"/>
    </source>
</evidence>
<sequence length="158" mass="16717">MRFLSSFAVFLATAQAAVTADELITTLDAFRNAATDLQGEARKIQVDDCKSFDKGEGPLSVCVETIGSAVKQATEFAGKLGGSPNYCGARGGAVLEAYGGFADAHHRLFNIMSHKAAEVATRRETFPEAGDAVISALTDIRGVGKFLGPAWTNLKNFI</sequence>
<dbReference type="GeneID" id="92050046"/>
<proteinExistence type="predicted"/>
<comment type="caution">
    <text evidence="2">The sequence shown here is derived from an EMBL/GenBank/DDBJ whole genome shotgun (WGS) entry which is preliminary data.</text>
</comment>
<dbReference type="RefSeq" id="XP_066662678.1">
    <property type="nucleotide sequence ID" value="XM_066816986.1"/>
</dbReference>
<dbReference type="Proteomes" id="UP001433268">
    <property type="component" value="Unassembled WGS sequence"/>
</dbReference>
<evidence type="ECO:0000313" key="3">
    <source>
        <dbReference type="Proteomes" id="UP001433268"/>
    </source>
</evidence>
<gene>
    <name evidence="2" type="ORF">PG997_012672</name>
</gene>
<feature type="chain" id="PRO_5046184460" evidence="1">
    <location>
        <begin position="17"/>
        <end position="158"/>
    </location>
</feature>
<feature type="signal peptide" evidence="1">
    <location>
        <begin position="1"/>
        <end position="16"/>
    </location>
</feature>
<protein>
    <submittedName>
        <fullName evidence="2">Uncharacterized protein</fullName>
    </submittedName>
</protein>
<reference evidence="2 3" key="1">
    <citation type="submission" date="2023-01" db="EMBL/GenBank/DDBJ databases">
        <title>Analysis of 21 Apiospora genomes using comparative genomics revels a genus with tremendous synthesis potential of carbohydrate active enzymes and secondary metabolites.</title>
        <authorList>
            <person name="Sorensen T."/>
        </authorList>
    </citation>
    <scope>NUCLEOTIDE SEQUENCE [LARGE SCALE GENOMIC DNA]</scope>
    <source>
        <strain evidence="2 3">CBS 114990</strain>
    </source>
</reference>
<keyword evidence="3" id="KW-1185">Reference proteome</keyword>